<dbReference type="EMBL" id="FN869859">
    <property type="protein sequence ID" value="CCC81732.1"/>
    <property type="molecule type" value="Genomic_DNA"/>
</dbReference>
<gene>
    <name evidence="8" type="primary">cbiC</name>
    <name evidence="8" type="ordered locus">TTX_1089</name>
</gene>
<dbReference type="Pfam" id="PF01903">
    <property type="entry name" value="CbiX"/>
    <property type="match status" value="1"/>
</dbReference>
<keyword evidence="4" id="KW-0479">Metal-binding</keyword>
<comment type="pathway">
    <text evidence="1">Cofactor biosynthesis; adenosylcobalamin biosynthesis.</text>
</comment>
<evidence type="ECO:0000259" key="7">
    <source>
        <dbReference type="Pfam" id="PF02570"/>
    </source>
</evidence>
<evidence type="ECO:0000256" key="5">
    <source>
        <dbReference type="ARBA" id="ARBA00023235"/>
    </source>
</evidence>
<keyword evidence="5 8" id="KW-0413">Isomerase</keyword>
<evidence type="ECO:0000256" key="6">
    <source>
        <dbReference type="ARBA" id="ARBA00023239"/>
    </source>
</evidence>
<dbReference type="UniPathway" id="UPA00148"/>
<sequence>MLLSLARRPFTIKYINGIKDPYMVKAILVNHGSRRGAFNELMTEIARQLSEDLGIRVEVGYNEYADPNWRELLAKSQEDVIVILAFLGPGNHVYRDILGELGVEPGKWAMSKFGRRIYVTPPLGDSPLVYSAILARVRRALGESAPTVVQDPDEIEEESMGFVAKALRLNLDDWRDRLKARAAYASGNLEIAKMVEVKGEVKRAVEEWTSAGGPLAADVAMVAAGLRYNNVEIAAKTPVEVRGTTRTYAGMKKLLSELGSAGIVVGNAPTALAAVVEECRGGREIPFIVAAPVGFANAASVKEEALRCNLPSVVVRGTYGGSGVAAALFNELLRP</sequence>
<evidence type="ECO:0000256" key="3">
    <source>
        <dbReference type="ARBA" id="ARBA00022573"/>
    </source>
</evidence>
<dbReference type="InterPro" id="IPR003722">
    <property type="entry name" value="Cbl_synth_CobH/CbiC"/>
</dbReference>
<organism evidence="8 9">
    <name type="scientific">Thermoproteus tenax (strain ATCC 35583 / DSM 2078 / JCM 9277 / NBRC 100435 / Kra 1)</name>
    <dbReference type="NCBI Taxonomy" id="768679"/>
    <lineage>
        <taxon>Archaea</taxon>
        <taxon>Thermoproteota</taxon>
        <taxon>Thermoprotei</taxon>
        <taxon>Thermoproteales</taxon>
        <taxon>Thermoproteaceae</taxon>
        <taxon>Thermoproteus</taxon>
    </lineage>
</organism>
<accession>G4RJI7</accession>
<dbReference type="AlphaFoldDB" id="G4RJI7"/>
<evidence type="ECO:0000313" key="8">
    <source>
        <dbReference type="EMBL" id="CCC81732.1"/>
    </source>
</evidence>
<dbReference type="EC" id="5.4.1.2" evidence="8"/>
<dbReference type="Gene3D" id="3.40.50.10230">
    <property type="entry name" value="Cobalamin biosynthesis CobH/CbiC, precorrin-8X methylmutase"/>
    <property type="match status" value="1"/>
</dbReference>
<dbReference type="InterPro" id="IPR002762">
    <property type="entry name" value="CbiX-like"/>
</dbReference>
<dbReference type="PANTHER" id="PTHR43588">
    <property type="entry name" value="COBALT-PRECORRIN-8 METHYLMUTASE"/>
    <property type="match status" value="1"/>
</dbReference>
<dbReference type="STRING" id="768679.TTX_1089"/>
<dbReference type="GO" id="GO:0016829">
    <property type="term" value="F:lyase activity"/>
    <property type="evidence" value="ECO:0007669"/>
    <property type="project" value="UniProtKB-KW"/>
</dbReference>
<dbReference type="NCBIfam" id="NF004449">
    <property type="entry name" value="PRK05782.1"/>
    <property type="match status" value="1"/>
</dbReference>
<dbReference type="Pfam" id="PF02570">
    <property type="entry name" value="CbiC"/>
    <property type="match status" value="1"/>
</dbReference>
<name>G4RJI7_THETK</name>
<evidence type="ECO:0000313" key="9">
    <source>
        <dbReference type="Proteomes" id="UP000002654"/>
    </source>
</evidence>
<dbReference type="Gene3D" id="3.40.50.1400">
    <property type="match status" value="1"/>
</dbReference>
<proteinExistence type="inferred from homology"/>
<dbReference type="PATRIC" id="fig|768679.9.peg.1098"/>
<dbReference type="GO" id="GO:0016993">
    <property type="term" value="F:precorrin-8X methylmutase activity"/>
    <property type="evidence" value="ECO:0007669"/>
    <property type="project" value="InterPro"/>
</dbReference>
<comment type="similarity">
    <text evidence="2">Belongs to the CobH/CbiC family.</text>
</comment>
<keyword evidence="3" id="KW-0169">Cobalamin biosynthesis</keyword>
<evidence type="ECO:0000256" key="4">
    <source>
        <dbReference type="ARBA" id="ARBA00022723"/>
    </source>
</evidence>
<protein>
    <submittedName>
        <fullName evidence="8">Precorrin-8X methylmutase fused to uncharacterized domain</fullName>
        <ecNumber evidence="8">5.4.1.2</ecNumber>
    </submittedName>
</protein>
<dbReference type="SUPFAM" id="SSF53800">
    <property type="entry name" value="Chelatase"/>
    <property type="match status" value="1"/>
</dbReference>
<dbReference type="InterPro" id="IPR036588">
    <property type="entry name" value="CobH/CbiC_sf"/>
</dbReference>
<dbReference type="Proteomes" id="UP000002654">
    <property type="component" value="Chromosome"/>
</dbReference>
<keyword evidence="6" id="KW-0456">Lyase</keyword>
<dbReference type="GO" id="GO:0046872">
    <property type="term" value="F:metal ion binding"/>
    <property type="evidence" value="ECO:0007669"/>
    <property type="project" value="UniProtKB-KW"/>
</dbReference>
<dbReference type="SUPFAM" id="SSF63965">
    <property type="entry name" value="Precorrin-8X methylmutase CbiC/CobH"/>
    <property type="match status" value="1"/>
</dbReference>
<dbReference type="PANTHER" id="PTHR43588:SF1">
    <property type="entry name" value="COBALT-PRECORRIN-8 METHYLMUTASE"/>
    <property type="match status" value="1"/>
</dbReference>
<feature type="domain" description="Cobalamin biosynthesis precorrin-8X methylmutase CobH/CbiC" evidence="7">
    <location>
        <begin position="154"/>
        <end position="334"/>
    </location>
</feature>
<keyword evidence="9" id="KW-1185">Reference proteome</keyword>
<evidence type="ECO:0000256" key="1">
    <source>
        <dbReference type="ARBA" id="ARBA00004953"/>
    </source>
</evidence>
<dbReference type="KEGG" id="ttn:TTX_1089"/>
<evidence type="ECO:0000256" key="2">
    <source>
        <dbReference type="ARBA" id="ARBA00009774"/>
    </source>
</evidence>
<dbReference type="eggNOG" id="arCOG02247">
    <property type="taxonomic scope" value="Archaea"/>
</dbReference>
<dbReference type="GO" id="GO:0009236">
    <property type="term" value="P:cobalamin biosynthetic process"/>
    <property type="evidence" value="ECO:0007669"/>
    <property type="project" value="UniProtKB-UniPathway"/>
</dbReference>
<dbReference type="PaxDb" id="768679-TTX_1089"/>
<dbReference type="HOGENOM" id="CLU_827999_0_0_2"/>
<reference evidence="8 9" key="1">
    <citation type="journal article" date="2011" name="PLoS ONE">
        <title>The complete genome sequence of Thermoproteus tenax: a physiologically versatile member of the Crenarchaeota.</title>
        <authorList>
            <person name="Siebers B."/>
            <person name="Zaparty M."/>
            <person name="Raddatz G."/>
            <person name="Tjaden B."/>
            <person name="Albers S.V."/>
            <person name="Bell S.D."/>
            <person name="Blombach F."/>
            <person name="Kletzin A."/>
            <person name="Kyrpides N."/>
            <person name="Lanz C."/>
            <person name="Plagens A."/>
            <person name="Rampp M."/>
            <person name="Rosinus A."/>
            <person name="von Jan M."/>
            <person name="Makarova K.S."/>
            <person name="Klenk H.P."/>
            <person name="Schuster S.C."/>
            <person name="Hensel R."/>
        </authorList>
    </citation>
    <scope>NUCLEOTIDE SEQUENCE [LARGE SCALE GENOMIC DNA]</scope>
    <source>
        <strain evidence="9">ATCC 35583 / DSM 2078 / JCM 9277 / NBRC 100435 / Kra 1</strain>
    </source>
</reference>